<evidence type="ECO:0000256" key="1">
    <source>
        <dbReference type="ARBA" id="ARBA00007789"/>
    </source>
</evidence>
<proteinExistence type="predicted"/>
<evidence type="ECO:0000313" key="3">
    <source>
        <dbReference type="EMBL" id="MFD1191854.1"/>
    </source>
</evidence>
<protein>
    <submittedName>
        <fullName evidence="3">MsnO8 family LLM class oxidoreductase</fullName>
        <ecNumber evidence="3">1.-.-.-</ecNumber>
    </submittedName>
</protein>
<dbReference type="InterPro" id="IPR019949">
    <property type="entry name" value="CmoO-like"/>
</dbReference>
<dbReference type="Pfam" id="PF00296">
    <property type="entry name" value="Bac_luciferase"/>
    <property type="match status" value="1"/>
</dbReference>
<evidence type="ECO:0000313" key="4">
    <source>
        <dbReference type="Proteomes" id="UP001597216"/>
    </source>
</evidence>
<dbReference type="Proteomes" id="UP001597216">
    <property type="component" value="Unassembled WGS sequence"/>
</dbReference>
<dbReference type="InterPro" id="IPR011251">
    <property type="entry name" value="Luciferase-like_dom"/>
</dbReference>
<dbReference type="PANTHER" id="PTHR30137:SF6">
    <property type="entry name" value="LUCIFERASE-LIKE MONOOXYGENASE"/>
    <property type="match status" value="1"/>
</dbReference>
<dbReference type="InterPro" id="IPR050766">
    <property type="entry name" value="Bact_Lucif_Oxidored"/>
</dbReference>
<evidence type="ECO:0000259" key="2">
    <source>
        <dbReference type="Pfam" id="PF00296"/>
    </source>
</evidence>
<keyword evidence="4" id="KW-1185">Reference proteome</keyword>
<comment type="caution">
    <text evidence="3">The sequence shown here is derived from an EMBL/GenBank/DDBJ whole genome shotgun (WGS) entry which is preliminary data.</text>
</comment>
<dbReference type="InterPro" id="IPR036661">
    <property type="entry name" value="Luciferase-like_sf"/>
</dbReference>
<dbReference type="GO" id="GO:0016491">
    <property type="term" value="F:oxidoreductase activity"/>
    <property type="evidence" value="ECO:0007669"/>
    <property type="project" value="UniProtKB-KW"/>
</dbReference>
<dbReference type="PANTHER" id="PTHR30137">
    <property type="entry name" value="LUCIFERASE-LIKE MONOOXYGENASE"/>
    <property type="match status" value="1"/>
</dbReference>
<name>A0ABW3T3U6_9CAUL</name>
<sequence length="333" mass="35184">MSPILSVLDLSPVTGNATQAQAVRETIEVARAAERLGYNRFWVAEHHNIGTLGSSAPEILIAALTQATSTIRLGSGGVMLVNYSPLKVAEVFMELEALAPGRIDLGVGRALGTDPRTGAALRTSGSEAFPQYFALLNAWLLDAAGKEPITDAHPARGIHANPAGPSHPDLFLLCSSPESAAFAGQAGVGMAYAEFIARSSGGPAIAAYRRAFQPSVFRERPCAITATIALAAETDEEAQRLAAPMRAGNLALMMNAPRRFPSIPEAQAFLEANRNHPAYDAVMARGIVGEASFVRAELAAQATREDADEIFVMAVGADLQSRIRSLELIKAQP</sequence>
<feature type="domain" description="Luciferase-like" evidence="2">
    <location>
        <begin position="13"/>
        <end position="261"/>
    </location>
</feature>
<dbReference type="EMBL" id="JBHTLQ010000036">
    <property type="protein sequence ID" value="MFD1191854.1"/>
    <property type="molecule type" value="Genomic_DNA"/>
</dbReference>
<organism evidence="3 4">
    <name type="scientific">Phenylobacterium conjunctum</name>
    <dbReference type="NCBI Taxonomy" id="1298959"/>
    <lineage>
        <taxon>Bacteria</taxon>
        <taxon>Pseudomonadati</taxon>
        <taxon>Pseudomonadota</taxon>
        <taxon>Alphaproteobacteria</taxon>
        <taxon>Caulobacterales</taxon>
        <taxon>Caulobacteraceae</taxon>
        <taxon>Phenylobacterium</taxon>
    </lineage>
</organism>
<gene>
    <name evidence="3" type="ORF">ACFQ27_14785</name>
</gene>
<reference evidence="4" key="1">
    <citation type="journal article" date="2019" name="Int. J. Syst. Evol. Microbiol.">
        <title>The Global Catalogue of Microorganisms (GCM) 10K type strain sequencing project: providing services to taxonomists for standard genome sequencing and annotation.</title>
        <authorList>
            <consortium name="The Broad Institute Genomics Platform"/>
            <consortium name="The Broad Institute Genome Sequencing Center for Infectious Disease"/>
            <person name="Wu L."/>
            <person name="Ma J."/>
        </authorList>
    </citation>
    <scope>NUCLEOTIDE SEQUENCE [LARGE SCALE GENOMIC DNA]</scope>
    <source>
        <strain evidence="4">CCUG 55074</strain>
    </source>
</reference>
<dbReference type="NCBIfam" id="TIGR03558">
    <property type="entry name" value="oxido_grp_1"/>
    <property type="match status" value="1"/>
</dbReference>
<comment type="similarity">
    <text evidence="1">To bacterial alkanal monooxygenase alpha and beta chains.</text>
</comment>
<dbReference type="EC" id="1.-.-.-" evidence="3"/>
<dbReference type="RefSeq" id="WP_374345239.1">
    <property type="nucleotide sequence ID" value="NZ_JBHTLQ010000036.1"/>
</dbReference>
<accession>A0ABW3T3U6</accession>
<dbReference type="Gene3D" id="3.20.20.30">
    <property type="entry name" value="Luciferase-like domain"/>
    <property type="match status" value="1"/>
</dbReference>
<keyword evidence="3" id="KW-0560">Oxidoreductase</keyword>
<dbReference type="SUPFAM" id="SSF51679">
    <property type="entry name" value="Bacterial luciferase-like"/>
    <property type="match status" value="1"/>
</dbReference>